<accession>A0A0B6Z5Q6</accession>
<feature type="non-terminal residue" evidence="1">
    <location>
        <position position="1"/>
    </location>
</feature>
<gene>
    <name evidence="1" type="primary">ORF50067</name>
</gene>
<evidence type="ECO:0000313" key="1">
    <source>
        <dbReference type="EMBL" id="CEK63939.1"/>
    </source>
</evidence>
<sequence>ATLNEASIQRIHIPPPPTLQLSETAHSLVEIINTHPLPSVIKGTGPTRDVVKSNLDTTQPLLAYTKRSVRK</sequence>
<organism evidence="1">
    <name type="scientific">Arion vulgaris</name>
    <dbReference type="NCBI Taxonomy" id="1028688"/>
    <lineage>
        <taxon>Eukaryota</taxon>
        <taxon>Metazoa</taxon>
        <taxon>Spiralia</taxon>
        <taxon>Lophotrochozoa</taxon>
        <taxon>Mollusca</taxon>
        <taxon>Gastropoda</taxon>
        <taxon>Heterobranchia</taxon>
        <taxon>Euthyneura</taxon>
        <taxon>Panpulmonata</taxon>
        <taxon>Eupulmonata</taxon>
        <taxon>Stylommatophora</taxon>
        <taxon>Helicina</taxon>
        <taxon>Arionoidea</taxon>
        <taxon>Arionidae</taxon>
        <taxon>Arion</taxon>
    </lineage>
</organism>
<reference evidence="1" key="1">
    <citation type="submission" date="2014-12" db="EMBL/GenBank/DDBJ databases">
        <title>Insight into the proteome of Arion vulgaris.</title>
        <authorList>
            <person name="Aradska J."/>
            <person name="Bulat T."/>
            <person name="Smidak R."/>
            <person name="Sarate P."/>
            <person name="Gangsoo J."/>
            <person name="Sialana F."/>
            <person name="Bilban M."/>
            <person name="Lubec G."/>
        </authorList>
    </citation>
    <scope>NUCLEOTIDE SEQUENCE</scope>
    <source>
        <tissue evidence="1">Skin</tissue>
    </source>
</reference>
<feature type="non-terminal residue" evidence="1">
    <location>
        <position position="71"/>
    </location>
</feature>
<name>A0A0B6Z5Q6_9EUPU</name>
<protein>
    <submittedName>
        <fullName evidence="1">Uncharacterized protein</fullName>
    </submittedName>
</protein>
<dbReference type="EMBL" id="HACG01017074">
    <property type="protein sequence ID" value="CEK63939.1"/>
    <property type="molecule type" value="Transcribed_RNA"/>
</dbReference>
<proteinExistence type="predicted"/>
<dbReference type="AlphaFoldDB" id="A0A0B6Z5Q6"/>